<dbReference type="EMBL" id="AP026868">
    <property type="protein sequence ID" value="BDS15588.1"/>
    <property type="molecule type" value="Genomic_DNA"/>
</dbReference>
<keyword evidence="4" id="KW-1133">Transmembrane helix</keyword>
<gene>
    <name evidence="6" type="ORF">AsAng_0063720</name>
</gene>
<evidence type="ECO:0000313" key="6">
    <source>
        <dbReference type="EMBL" id="BDS15588.1"/>
    </source>
</evidence>
<comment type="similarity">
    <text evidence="1">Belongs to the glycosyltransferase 2 family.</text>
</comment>
<keyword evidence="4" id="KW-0812">Transmembrane</keyword>
<organism evidence="6 7">
    <name type="scientific">Aureispira anguillae</name>
    <dbReference type="NCBI Taxonomy" id="2864201"/>
    <lineage>
        <taxon>Bacteria</taxon>
        <taxon>Pseudomonadati</taxon>
        <taxon>Bacteroidota</taxon>
        <taxon>Saprospiria</taxon>
        <taxon>Saprospirales</taxon>
        <taxon>Saprospiraceae</taxon>
        <taxon>Aureispira</taxon>
    </lineage>
</organism>
<evidence type="ECO:0000256" key="1">
    <source>
        <dbReference type="ARBA" id="ARBA00006739"/>
    </source>
</evidence>
<sequence>MTSDPLVSIIVVNYNTSNEVLDLLASLGHCTYSNYEVLVVDNASPKDDLSPVLTAYPFVQLINSTKNLGFAGANNLGMDHAQGDYYLFLNPDTCVTPSFLEPMLEAFEQNPSIGLVSPKIKYYDQPHLIQYAGTSTMSKWTMRSHSFSKNKEDNTANSISQLTGYGHGAAMMVPKSVVEKVGKMNETYFLYYEELDWCERIRQQGYQIYYVASSIVYHKESISIEKESPLKIFYLSRNRILFARLHYKMGALTLYFLYHIFVVIPKHIFKYINQPALLKAYLKGVFWHLSSSITI</sequence>
<dbReference type="Proteomes" id="UP001060919">
    <property type="component" value="Plasmid pAUEa"/>
</dbReference>
<protein>
    <submittedName>
        <fullName evidence="6">Glycosyltransferase family 2 protein</fullName>
    </submittedName>
</protein>
<keyword evidence="4" id="KW-0472">Membrane</keyword>
<dbReference type="AlphaFoldDB" id="A0A915YML0"/>
<evidence type="ECO:0000256" key="3">
    <source>
        <dbReference type="ARBA" id="ARBA00022679"/>
    </source>
</evidence>
<evidence type="ECO:0000256" key="2">
    <source>
        <dbReference type="ARBA" id="ARBA00022676"/>
    </source>
</evidence>
<name>A0A915YML0_9BACT</name>
<proteinExistence type="inferred from homology"/>
<dbReference type="CDD" id="cd04186">
    <property type="entry name" value="GT_2_like_c"/>
    <property type="match status" value="1"/>
</dbReference>
<dbReference type="KEGG" id="aup:AsAng_0063720"/>
<accession>A0A915YML0</accession>
<dbReference type="InterPro" id="IPR029044">
    <property type="entry name" value="Nucleotide-diphossugar_trans"/>
</dbReference>
<evidence type="ECO:0000313" key="7">
    <source>
        <dbReference type="Proteomes" id="UP001060919"/>
    </source>
</evidence>
<keyword evidence="7" id="KW-1185">Reference proteome</keyword>
<dbReference type="Pfam" id="PF00535">
    <property type="entry name" value="Glycos_transf_2"/>
    <property type="match status" value="1"/>
</dbReference>
<dbReference type="RefSeq" id="WP_264793660.1">
    <property type="nucleotide sequence ID" value="NZ_AP026868.1"/>
</dbReference>
<reference evidence="6" key="1">
    <citation type="submission" date="2022-09" db="EMBL/GenBank/DDBJ databases">
        <title>Aureispira anguillicida sp. nov., isolated from Leptocephalus of Japanese eel Anguilla japonica.</title>
        <authorList>
            <person name="Yuasa K."/>
            <person name="Mekata T."/>
            <person name="Ikunari K."/>
        </authorList>
    </citation>
    <scope>NUCLEOTIDE SEQUENCE</scope>
    <source>
        <strain evidence="6">EL160426</strain>
        <plasmid evidence="6">pAUEa</plasmid>
    </source>
</reference>
<keyword evidence="2" id="KW-0328">Glycosyltransferase</keyword>
<dbReference type="PANTHER" id="PTHR43179:SF12">
    <property type="entry name" value="GALACTOFURANOSYLTRANSFERASE GLFT2"/>
    <property type="match status" value="1"/>
</dbReference>
<dbReference type="Gene3D" id="3.90.550.10">
    <property type="entry name" value="Spore Coat Polysaccharide Biosynthesis Protein SpsA, Chain A"/>
    <property type="match status" value="1"/>
</dbReference>
<feature type="transmembrane region" description="Helical" evidence="4">
    <location>
        <begin position="245"/>
        <end position="264"/>
    </location>
</feature>
<dbReference type="PANTHER" id="PTHR43179">
    <property type="entry name" value="RHAMNOSYLTRANSFERASE WBBL"/>
    <property type="match status" value="1"/>
</dbReference>
<evidence type="ECO:0000256" key="4">
    <source>
        <dbReference type="SAM" id="Phobius"/>
    </source>
</evidence>
<geneLocation type="plasmid" evidence="6 7">
    <name>pAUEa</name>
</geneLocation>
<keyword evidence="6" id="KW-0614">Plasmid</keyword>
<feature type="domain" description="Glycosyltransferase 2-like" evidence="5">
    <location>
        <begin position="8"/>
        <end position="181"/>
    </location>
</feature>
<dbReference type="InterPro" id="IPR001173">
    <property type="entry name" value="Glyco_trans_2-like"/>
</dbReference>
<keyword evidence="3" id="KW-0808">Transferase</keyword>
<dbReference type="GO" id="GO:0016757">
    <property type="term" value="F:glycosyltransferase activity"/>
    <property type="evidence" value="ECO:0007669"/>
    <property type="project" value="UniProtKB-KW"/>
</dbReference>
<evidence type="ECO:0000259" key="5">
    <source>
        <dbReference type="Pfam" id="PF00535"/>
    </source>
</evidence>
<dbReference type="SUPFAM" id="SSF53448">
    <property type="entry name" value="Nucleotide-diphospho-sugar transferases"/>
    <property type="match status" value="1"/>
</dbReference>